<dbReference type="EMBL" id="BGPR01122824">
    <property type="protein sequence ID" value="GBN25252.1"/>
    <property type="molecule type" value="Genomic_DNA"/>
</dbReference>
<evidence type="ECO:0000313" key="2">
    <source>
        <dbReference type="Proteomes" id="UP000499080"/>
    </source>
</evidence>
<sequence>HPRTLRDNSSNSSSTEVGVLVAITGHPTYVPQTRLLLYEVRTITGGGNSTPTIIVPPGEVRPCLHIRRLLTHELPVITRIPPPCLIIWVYMKNRPTRQNIGHCGPGMTASITSGSCDDPRFTWVRPVFGDGP</sequence>
<name>A0A4Y2MFK3_ARAVE</name>
<protein>
    <submittedName>
        <fullName evidence="1">Uncharacterized protein</fullName>
    </submittedName>
</protein>
<organism evidence="1 2">
    <name type="scientific">Araneus ventricosus</name>
    <name type="common">Orbweaver spider</name>
    <name type="synonym">Epeira ventricosa</name>
    <dbReference type="NCBI Taxonomy" id="182803"/>
    <lineage>
        <taxon>Eukaryota</taxon>
        <taxon>Metazoa</taxon>
        <taxon>Ecdysozoa</taxon>
        <taxon>Arthropoda</taxon>
        <taxon>Chelicerata</taxon>
        <taxon>Arachnida</taxon>
        <taxon>Araneae</taxon>
        <taxon>Araneomorphae</taxon>
        <taxon>Entelegynae</taxon>
        <taxon>Araneoidea</taxon>
        <taxon>Araneidae</taxon>
        <taxon>Araneus</taxon>
    </lineage>
</organism>
<dbReference type="Proteomes" id="UP000499080">
    <property type="component" value="Unassembled WGS sequence"/>
</dbReference>
<proteinExistence type="predicted"/>
<gene>
    <name evidence="1" type="ORF">AVEN_263791_1</name>
</gene>
<reference evidence="1 2" key="1">
    <citation type="journal article" date="2019" name="Sci. Rep.">
        <title>Orb-weaving spider Araneus ventricosus genome elucidates the spidroin gene catalogue.</title>
        <authorList>
            <person name="Kono N."/>
            <person name="Nakamura H."/>
            <person name="Ohtoshi R."/>
            <person name="Moran D.A.P."/>
            <person name="Shinohara A."/>
            <person name="Yoshida Y."/>
            <person name="Fujiwara M."/>
            <person name="Mori M."/>
            <person name="Tomita M."/>
            <person name="Arakawa K."/>
        </authorList>
    </citation>
    <scope>NUCLEOTIDE SEQUENCE [LARGE SCALE GENOMIC DNA]</scope>
</reference>
<keyword evidence="2" id="KW-1185">Reference proteome</keyword>
<evidence type="ECO:0000313" key="1">
    <source>
        <dbReference type="EMBL" id="GBN25252.1"/>
    </source>
</evidence>
<accession>A0A4Y2MFK3</accession>
<dbReference type="AlphaFoldDB" id="A0A4Y2MFK3"/>
<feature type="non-terminal residue" evidence="1">
    <location>
        <position position="1"/>
    </location>
</feature>
<comment type="caution">
    <text evidence="1">The sequence shown here is derived from an EMBL/GenBank/DDBJ whole genome shotgun (WGS) entry which is preliminary data.</text>
</comment>